<evidence type="ECO:0000313" key="1">
    <source>
        <dbReference type="EMBL" id="SCE88846.1"/>
    </source>
</evidence>
<organism evidence="1 2">
    <name type="scientific">Micromonospora chaiyaphumensis</name>
    <dbReference type="NCBI Taxonomy" id="307119"/>
    <lineage>
        <taxon>Bacteria</taxon>
        <taxon>Bacillati</taxon>
        <taxon>Actinomycetota</taxon>
        <taxon>Actinomycetes</taxon>
        <taxon>Micromonosporales</taxon>
        <taxon>Micromonosporaceae</taxon>
        <taxon>Micromonospora</taxon>
    </lineage>
</organism>
<name>A0A1C4VXW2_9ACTN</name>
<sequence>MLLGSGLRLTVLAGRTVPLPLSVDLAQRWRSTRVTESDAERSAFSLVFDAGRASPLAAVDSPFGPTGPLVPFARVVLVLTFGVVPVVLFDGIVTETRLDPGTGAGRATFTVTGEDVGNLLDREDRDVEHPALDDYLTVLKILAPYAARGILPKALPAPVTDPPLPIDRIPTQHGTDLEHLAELAGRHGYVTYVDPGPVPGLSSFYWGPPVRLGLPQPALAVDLGSDSNVREVSFRTEATRPATVTGAVHDRRTGVTLPVAAVASTRPPLAAVPFALANAGDVRRRRLREGSSDAVSAFARAQGEVDRGADALVAEGTADGARYGAVLRPRGLVGMRGAGWSHDGLWYVRQVEHDLAYGGYRVGFTLSRDGHGSITPALPRSPS</sequence>
<keyword evidence="2" id="KW-1185">Reference proteome</keyword>
<evidence type="ECO:0008006" key="3">
    <source>
        <dbReference type="Google" id="ProtNLM"/>
    </source>
</evidence>
<proteinExistence type="predicted"/>
<reference evidence="2" key="1">
    <citation type="submission" date="2016-06" db="EMBL/GenBank/DDBJ databases">
        <authorList>
            <person name="Varghese N."/>
            <person name="Submissions Spin"/>
        </authorList>
    </citation>
    <scope>NUCLEOTIDE SEQUENCE [LARGE SCALE GENOMIC DNA]</scope>
    <source>
        <strain evidence="2">DSM 45246</strain>
    </source>
</reference>
<gene>
    <name evidence="1" type="ORF">GA0070214_10317</name>
</gene>
<evidence type="ECO:0000313" key="2">
    <source>
        <dbReference type="Proteomes" id="UP000199629"/>
    </source>
</evidence>
<dbReference type="RefSeq" id="WP_091261544.1">
    <property type="nucleotide sequence ID" value="NZ_FMCS01000003.1"/>
</dbReference>
<dbReference type="Proteomes" id="UP000199629">
    <property type="component" value="Unassembled WGS sequence"/>
</dbReference>
<protein>
    <recommendedName>
        <fullName evidence="3">Phage protein D</fullName>
    </recommendedName>
</protein>
<dbReference type="EMBL" id="FMCS01000003">
    <property type="protein sequence ID" value="SCE88846.1"/>
    <property type="molecule type" value="Genomic_DNA"/>
</dbReference>
<accession>A0A1C4VXW2</accession>
<dbReference type="AlphaFoldDB" id="A0A1C4VXW2"/>